<dbReference type="InterPro" id="IPR015943">
    <property type="entry name" value="WD40/YVTN_repeat-like_dom_sf"/>
</dbReference>
<dbReference type="PANTHER" id="PTHR47197">
    <property type="entry name" value="PROTEIN NIRF"/>
    <property type="match status" value="1"/>
</dbReference>
<keyword evidence="4" id="KW-1185">Reference proteome</keyword>
<dbReference type="AlphaFoldDB" id="A0A017RY37"/>
<dbReference type="InterPro" id="IPR051200">
    <property type="entry name" value="Host-pathogen_enzymatic-act"/>
</dbReference>
<comment type="caution">
    <text evidence="3">The sequence shown here is derived from an EMBL/GenBank/DDBJ whole genome shotgun (WGS) entry which is preliminary data.</text>
</comment>
<dbReference type="RefSeq" id="WP_035377782.1">
    <property type="nucleotide sequence ID" value="NZ_AZQP01000004.1"/>
</dbReference>
<dbReference type="InterPro" id="IPR011048">
    <property type="entry name" value="Haem_d1_sf"/>
</dbReference>
<dbReference type="Gene3D" id="2.60.40.10">
    <property type="entry name" value="Immunoglobulins"/>
    <property type="match status" value="1"/>
</dbReference>
<gene>
    <name evidence="3" type="ORF">Q428_02340</name>
</gene>
<dbReference type="EMBL" id="AZQP01000004">
    <property type="protein sequence ID" value="EYE89491.1"/>
    <property type="molecule type" value="Genomic_DNA"/>
</dbReference>
<dbReference type="InterPro" id="IPR048433">
    <property type="entry name" value="YNCE-like_beta-prop"/>
</dbReference>
<dbReference type="SUPFAM" id="SSF49478">
    <property type="entry name" value="Cna protein B-type domain"/>
    <property type="match status" value="1"/>
</dbReference>
<dbReference type="Pfam" id="PF13620">
    <property type="entry name" value="CarboxypepD_reg"/>
    <property type="match status" value="3"/>
</dbReference>
<evidence type="ECO:0000313" key="3">
    <source>
        <dbReference type="EMBL" id="EYE89491.1"/>
    </source>
</evidence>
<name>A0A017RY37_9CLOT</name>
<dbReference type="Proteomes" id="UP000019681">
    <property type="component" value="Unassembled WGS sequence"/>
</dbReference>
<dbReference type="InterPro" id="IPR013783">
    <property type="entry name" value="Ig-like_fold"/>
</dbReference>
<dbReference type="Gene3D" id="2.60.40.1120">
    <property type="entry name" value="Carboxypeptidase-like, regulatory domain"/>
    <property type="match status" value="2"/>
</dbReference>
<evidence type="ECO:0000256" key="1">
    <source>
        <dbReference type="ARBA" id="ARBA00022729"/>
    </source>
</evidence>
<organism evidence="3 4">
    <name type="scientific">Fervidicella metallireducens AeB</name>
    <dbReference type="NCBI Taxonomy" id="1403537"/>
    <lineage>
        <taxon>Bacteria</taxon>
        <taxon>Bacillati</taxon>
        <taxon>Bacillota</taxon>
        <taxon>Clostridia</taxon>
        <taxon>Eubacteriales</taxon>
        <taxon>Clostridiaceae</taxon>
        <taxon>Fervidicella</taxon>
    </lineage>
</organism>
<protein>
    <recommendedName>
        <fullName evidence="2">YNCE-like beta-propeller domain-containing protein</fullName>
    </recommendedName>
</protein>
<dbReference type="SUPFAM" id="SSF51004">
    <property type="entry name" value="C-terminal (heme d1) domain of cytochrome cd1-nitrite reductase"/>
    <property type="match status" value="1"/>
</dbReference>
<dbReference type="PANTHER" id="PTHR47197:SF3">
    <property type="entry name" value="DIHYDRO-HEME D1 DEHYDROGENASE"/>
    <property type="match status" value="1"/>
</dbReference>
<evidence type="ECO:0000259" key="2">
    <source>
        <dbReference type="Pfam" id="PF21783"/>
    </source>
</evidence>
<dbReference type="Pfam" id="PF21783">
    <property type="entry name" value="YNCE"/>
    <property type="match status" value="1"/>
</dbReference>
<proteinExistence type="predicted"/>
<feature type="domain" description="YNCE-like beta-propeller" evidence="2">
    <location>
        <begin position="6"/>
        <end position="181"/>
    </location>
</feature>
<sequence length="649" mass="71092">MPLKAFTLFVPNRSQNTVSVIDTLNNRILQTITVGVGPSNVVMTSDGKTAITLNTDGNTLSFIDTENFTVKDTVAVGNSPINAVITPDDKYIFVINRDDETIYKVNIKSAVVEATLPLGFRPTRITMKSDGSVIYTAGINGNNICVIDAATCSIITRIRLPQQINYVPVGLKLTPDDSVLIYVSSSSPMILAVDTTTNQVAQPVYSVNSQMFIPQDVVISSDGKNAFVVGISKTAGLIMKFKTSLPLGLSGSKYIFSIPYKVNISRDEKYLITSNTTSRNVYIFDINNLENYTPIYTGGTPSDIINDLTQNMIYIVNKGLEEVTCISTETKTIFTSYPVGQNPSTPAGAVINVPVPPYLITKRPYYTETEGFNILSGQKIIKDVVLNKVQGTPGIIQGTVLDSYNFPVKGASVFIRTEDGHVFDKVSTSDTGTYSFSLVKMEEEYEIIVSSPDFHYSKESVVEVEPGTVKILDFKLDEDVFSTKGVISGCVLNENGDSIENAVINVFKIDQGYPPIFKGHAFTNNSGEFYIPLLERGGYAVIQVKNGYLPNESLVIIDKEGQVTTVTNKLTIDPSNPSAEVSGTIRYEDGNVAANATVELYIIEGNKEYLYSNQRTDENGRYSFTKLKPGTYFLEIFKMINEGPDGMPV</sequence>
<dbReference type="OrthoDB" id="9772811at2"/>
<dbReference type="InterPro" id="IPR008969">
    <property type="entry name" value="CarboxyPept-like_regulatory"/>
</dbReference>
<dbReference type="STRING" id="1403537.Q428_02340"/>
<evidence type="ECO:0000313" key="4">
    <source>
        <dbReference type="Proteomes" id="UP000019681"/>
    </source>
</evidence>
<dbReference type="SUPFAM" id="SSF49464">
    <property type="entry name" value="Carboxypeptidase regulatory domain-like"/>
    <property type="match status" value="2"/>
</dbReference>
<keyword evidence="1" id="KW-0732">Signal</keyword>
<dbReference type="Gene3D" id="2.130.10.10">
    <property type="entry name" value="YVTN repeat-like/Quinoprotein amine dehydrogenase"/>
    <property type="match status" value="2"/>
</dbReference>
<reference evidence="3 4" key="1">
    <citation type="journal article" date="2014" name="Genome Announc.">
        <title>Draft Genome Sequence of Fervidicella metallireducens Strain AeBT, an Iron-Reducing Thermoanaerobe from the Great Artesian Basin.</title>
        <authorList>
            <person name="Patel B.K."/>
        </authorList>
    </citation>
    <scope>NUCLEOTIDE SEQUENCE [LARGE SCALE GENOMIC DNA]</scope>
    <source>
        <strain evidence="3 4">AeB</strain>
    </source>
</reference>
<accession>A0A017RY37</accession>